<evidence type="ECO:0000256" key="5">
    <source>
        <dbReference type="ARBA" id="ARBA00022670"/>
    </source>
</evidence>
<accession>A0A2W4ENN8</accession>
<feature type="region of interest" description="Disordered" evidence="15">
    <location>
        <begin position="695"/>
        <end position="771"/>
    </location>
</feature>
<dbReference type="OrthoDB" id="9766909at2"/>
<protein>
    <submittedName>
        <fullName evidence="19">Penicillin-binding protein</fullName>
    </submittedName>
</protein>
<feature type="domain" description="Penicillin-binding protein transpeptidase" evidence="17">
    <location>
        <begin position="390"/>
        <end position="604"/>
    </location>
</feature>
<dbReference type="InterPro" id="IPR050396">
    <property type="entry name" value="Glycosyltr_51/Transpeptidase"/>
</dbReference>
<evidence type="ECO:0000256" key="7">
    <source>
        <dbReference type="ARBA" id="ARBA00022679"/>
    </source>
</evidence>
<feature type="compositionally biased region" description="Basic residues" evidence="15">
    <location>
        <begin position="43"/>
        <end position="59"/>
    </location>
</feature>
<dbReference type="GO" id="GO:0071555">
    <property type="term" value="P:cell wall organization"/>
    <property type="evidence" value="ECO:0007669"/>
    <property type="project" value="UniProtKB-KW"/>
</dbReference>
<evidence type="ECO:0000313" key="19">
    <source>
        <dbReference type="EMBL" id="PZM15206.1"/>
    </source>
</evidence>
<dbReference type="SUPFAM" id="SSF56601">
    <property type="entry name" value="beta-lactamase/transpeptidase-like"/>
    <property type="match status" value="1"/>
</dbReference>
<dbReference type="GO" id="GO:0009002">
    <property type="term" value="F:serine-type D-Ala-D-Ala carboxypeptidase activity"/>
    <property type="evidence" value="ECO:0007669"/>
    <property type="project" value="UniProtKB-EC"/>
</dbReference>
<evidence type="ECO:0000256" key="1">
    <source>
        <dbReference type="ARBA" id="ARBA00004752"/>
    </source>
</evidence>
<dbReference type="UniPathway" id="UPA00219"/>
<dbReference type="InterPro" id="IPR001264">
    <property type="entry name" value="Glyco_trans_51"/>
</dbReference>
<dbReference type="Gene3D" id="1.10.3810.10">
    <property type="entry name" value="Biosynthetic peptidoglycan transglycosylase-like"/>
    <property type="match status" value="1"/>
</dbReference>
<keyword evidence="9" id="KW-0133">Cell shape</keyword>
<evidence type="ECO:0000256" key="4">
    <source>
        <dbReference type="ARBA" id="ARBA00022645"/>
    </source>
</evidence>
<feature type="compositionally biased region" description="Basic and acidic residues" evidence="15">
    <location>
        <begin position="20"/>
        <end position="35"/>
    </location>
</feature>
<feature type="domain" description="Glycosyl transferase family 51" evidence="18">
    <location>
        <begin position="133"/>
        <end position="296"/>
    </location>
</feature>
<dbReference type="Proteomes" id="UP000248925">
    <property type="component" value="Unassembled WGS sequence"/>
</dbReference>
<dbReference type="PANTHER" id="PTHR32282:SF33">
    <property type="entry name" value="PEPTIDOGLYCAN GLYCOSYLTRANSFERASE"/>
    <property type="match status" value="1"/>
</dbReference>
<dbReference type="EMBL" id="PCDP01000026">
    <property type="protein sequence ID" value="PZM15206.1"/>
    <property type="molecule type" value="Genomic_DNA"/>
</dbReference>
<keyword evidence="6" id="KW-0328">Glycosyltransferase</keyword>
<dbReference type="Pfam" id="PF00912">
    <property type="entry name" value="Transgly"/>
    <property type="match status" value="1"/>
</dbReference>
<dbReference type="GO" id="GO:0006508">
    <property type="term" value="P:proteolysis"/>
    <property type="evidence" value="ECO:0007669"/>
    <property type="project" value="UniProtKB-KW"/>
</dbReference>
<evidence type="ECO:0000256" key="15">
    <source>
        <dbReference type="SAM" id="MobiDB-lite"/>
    </source>
</evidence>
<dbReference type="GO" id="GO:0008658">
    <property type="term" value="F:penicillin binding"/>
    <property type="evidence" value="ECO:0007669"/>
    <property type="project" value="InterPro"/>
</dbReference>
<comment type="catalytic activity">
    <reaction evidence="13">
        <text>Preferential cleavage: (Ac)2-L-Lys-D-Ala-|-D-Ala. Also transpeptidation of peptidyl-alanyl moieties that are N-acyl substituents of D-alanine.</text>
        <dbReference type="EC" id="3.4.16.4"/>
    </reaction>
</comment>
<gene>
    <name evidence="19" type="ORF">CPY51_07730</name>
</gene>
<reference evidence="19 20" key="1">
    <citation type="journal article" date="2018" name="Sci. Rep.">
        <title>Rhizobium tumorigenes sp. nov., a novel plant tumorigenic bacterium isolated from cane gall tumors on thornless blackberry.</title>
        <authorList>
            <person name="Kuzmanovi N."/>
            <person name="Smalla K."/>
            <person name="Gronow S."/>
            <person name="PuBawska J."/>
        </authorList>
    </citation>
    <scope>NUCLEOTIDE SEQUENCE [LARGE SCALE GENOMIC DNA]</scope>
    <source>
        <strain evidence="19 20">CCBAU 85046</strain>
    </source>
</reference>
<feature type="transmembrane region" description="Helical" evidence="16">
    <location>
        <begin position="74"/>
        <end position="96"/>
    </location>
</feature>
<dbReference type="InterPro" id="IPR036950">
    <property type="entry name" value="PBP_transglycosylase"/>
</dbReference>
<keyword evidence="4" id="KW-0121">Carboxypeptidase</keyword>
<keyword evidence="12" id="KW-0961">Cell wall biogenesis/degradation</keyword>
<comment type="pathway">
    <text evidence="1">Cell wall biogenesis; peptidoglycan biosynthesis.</text>
</comment>
<feature type="region of interest" description="Disordered" evidence="15">
    <location>
        <begin position="1"/>
        <end position="62"/>
    </location>
</feature>
<keyword evidence="7" id="KW-0808">Transferase</keyword>
<dbReference type="GO" id="GO:0008360">
    <property type="term" value="P:regulation of cell shape"/>
    <property type="evidence" value="ECO:0007669"/>
    <property type="project" value="UniProtKB-KW"/>
</dbReference>
<comment type="similarity">
    <text evidence="3">In the N-terminal section; belongs to the glycosyltransferase 51 family.</text>
</comment>
<evidence type="ECO:0000256" key="8">
    <source>
        <dbReference type="ARBA" id="ARBA00022801"/>
    </source>
</evidence>
<dbReference type="SUPFAM" id="SSF53955">
    <property type="entry name" value="Lysozyme-like"/>
    <property type="match status" value="1"/>
</dbReference>
<keyword evidence="16" id="KW-1133">Transmembrane helix</keyword>
<feature type="compositionally biased region" description="Polar residues" evidence="15">
    <location>
        <begin position="699"/>
        <end position="709"/>
    </location>
</feature>
<keyword evidence="10" id="KW-0573">Peptidoglycan synthesis</keyword>
<comment type="caution">
    <text evidence="19">The sequence shown here is derived from an EMBL/GenBank/DDBJ whole genome shotgun (WGS) entry which is preliminary data.</text>
</comment>
<evidence type="ECO:0000256" key="11">
    <source>
        <dbReference type="ARBA" id="ARBA00023268"/>
    </source>
</evidence>
<dbReference type="FunFam" id="1.10.3810.10:FF:000001">
    <property type="entry name" value="Penicillin-binding protein 1A"/>
    <property type="match status" value="1"/>
</dbReference>
<dbReference type="Gene3D" id="3.40.710.10">
    <property type="entry name" value="DD-peptidase/beta-lactamase superfamily"/>
    <property type="match status" value="1"/>
</dbReference>
<evidence type="ECO:0000256" key="16">
    <source>
        <dbReference type="SAM" id="Phobius"/>
    </source>
</evidence>
<dbReference type="PANTHER" id="PTHR32282">
    <property type="entry name" value="BINDING PROTEIN TRANSPEPTIDASE, PUTATIVE-RELATED"/>
    <property type="match status" value="1"/>
</dbReference>
<comment type="catalytic activity">
    <reaction evidence="14">
        <text>[GlcNAc-(1-&gt;4)-Mur2Ac(oyl-L-Ala-gamma-D-Glu-L-Lys-D-Ala-D-Ala)](n)-di-trans,octa-cis-undecaprenyl diphosphate + beta-D-GlcNAc-(1-&gt;4)-Mur2Ac(oyl-L-Ala-gamma-D-Glu-L-Lys-D-Ala-D-Ala)-di-trans,octa-cis-undecaprenyl diphosphate = [GlcNAc-(1-&gt;4)-Mur2Ac(oyl-L-Ala-gamma-D-Glu-L-Lys-D-Ala-D-Ala)](n+1)-di-trans,octa-cis-undecaprenyl diphosphate + di-trans,octa-cis-undecaprenyl diphosphate + H(+)</text>
        <dbReference type="Rhea" id="RHEA:23708"/>
        <dbReference type="Rhea" id="RHEA-COMP:9602"/>
        <dbReference type="Rhea" id="RHEA-COMP:9603"/>
        <dbReference type="ChEBI" id="CHEBI:15378"/>
        <dbReference type="ChEBI" id="CHEBI:58405"/>
        <dbReference type="ChEBI" id="CHEBI:60033"/>
        <dbReference type="ChEBI" id="CHEBI:78435"/>
        <dbReference type="EC" id="2.4.99.28"/>
    </reaction>
</comment>
<comment type="similarity">
    <text evidence="2">In the C-terminal section; belongs to the transpeptidase family.</text>
</comment>
<evidence type="ECO:0000256" key="12">
    <source>
        <dbReference type="ARBA" id="ARBA00023316"/>
    </source>
</evidence>
<evidence type="ECO:0000256" key="3">
    <source>
        <dbReference type="ARBA" id="ARBA00007739"/>
    </source>
</evidence>
<dbReference type="InterPro" id="IPR023346">
    <property type="entry name" value="Lysozyme-like_dom_sf"/>
</dbReference>
<sequence>MAGKNRSGQRIEPSFAGTDGRGDDEVTVDAGDRISGRPATRSNRSKSAKGRGSRRRGKRQKPEGRGFFGAIRSLVYWCLVLSIWVGVGVGGLVLYYGSRMPSASTWEIPARPPNVKINAMDGSALANRGATGGEALALQDMSPFIPEAIVAIEDRRFYSHFGVDPIGLARALVTNVVTGHTVQGGSTLTQQLAKNLFLSPDRTLERKVQEVLLALWLEHKYTKDQILAMYLNRVFFGSNAFGVEAASRRYFNKSARDVNLGEAAMLAGLVKAPSKLSPVRDPAAAQARAEIVLQAMRDQGYISDADIKTAMSQPPTRAKSYWNGAQNYVADMVMDQLPGLIGDVKEDLVVETTVDMALEKKAEDSLSDVLDRDGRKLAASQASLVSVDGNGAIRALVGGRDYAESQFNRAVTAKRQPGSAFKPFVYAAAMEMGLTPTSVRNDAPVKIGNWTPENYEQKYNGVVTLATALAHSLNTIAAQLVMEVGPPQVIKLAHRLGIESELQDNASIALGTSEVSLLELTSSYAAFMNGGYKATPHVITKVTTAAGKVLYQANYSDPPRVLSETVVTNMNSMMEGVMTFGTGKSARIPGWQAAGKSGTTQSFRDALFIGFTSNLTTGVWFGNDDGKSMKKVTGGGLPAKAWKEFMIAAHKGLTPTPLFGDGRIIDNGMPVAQAGAPSGDQTTISSIISGVLGGDGGSATATPQPQAQVRTPAAAGQVVPAEEPVDMPPPAPGDDNNPYASQGMVPPADVGDQPPSTRPRRTTLLDLIMGR</sequence>
<keyword evidence="5" id="KW-0645">Protease</keyword>
<name>A0A2W4ENN8_9HYPH</name>
<evidence type="ECO:0000256" key="13">
    <source>
        <dbReference type="ARBA" id="ARBA00034000"/>
    </source>
</evidence>
<dbReference type="GO" id="GO:0009252">
    <property type="term" value="P:peptidoglycan biosynthetic process"/>
    <property type="evidence" value="ECO:0007669"/>
    <property type="project" value="UniProtKB-UniPathway"/>
</dbReference>
<keyword evidence="8" id="KW-0378">Hydrolase</keyword>
<evidence type="ECO:0000256" key="6">
    <source>
        <dbReference type="ARBA" id="ARBA00022676"/>
    </source>
</evidence>
<organism evidence="19 20">
    <name type="scientific">Rhizobium tubonense</name>
    <dbReference type="NCBI Taxonomy" id="484088"/>
    <lineage>
        <taxon>Bacteria</taxon>
        <taxon>Pseudomonadati</taxon>
        <taxon>Pseudomonadota</taxon>
        <taxon>Alphaproteobacteria</taxon>
        <taxon>Hyphomicrobiales</taxon>
        <taxon>Rhizobiaceae</taxon>
        <taxon>Rhizobium/Agrobacterium group</taxon>
        <taxon>Rhizobium</taxon>
    </lineage>
</organism>
<dbReference type="AlphaFoldDB" id="A0A2W4ENN8"/>
<evidence type="ECO:0000256" key="10">
    <source>
        <dbReference type="ARBA" id="ARBA00022984"/>
    </source>
</evidence>
<dbReference type="GO" id="GO:0008955">
    <property type="term" value="F:peptidoglycan glycosyltransferase activity"/>
    <property type="evidence" value="ECO:0007669"/>
    <property type="project" value="UniProtKB-EC"/>
</dbReference>
<keyword evidence="16" id="KW-0812">Transmembrane</keyword>
<dbReference type="RefSeq" id="WP_111159700.1">
    <property type="nucleotide sequence ID" value="NZ_PCDP01000026.1"/>
</dbReference>
<evidence type="ECO:0000256" key="9">
    <source>
        <dbReference type="ARBA" id="ARBA00022960"/>
    </source>
</evidence>
<evidence type="ECO:0000259" key="18">
    <source>
        <dbReference type="Pfam" id="PF00912"/>
    </source>
</evidence>
<dbReference type="GO" id="GO:0030288">
    <property type="term" value="C:outer membrane-bounded periplasmic space"/>
    <property type="evidence" value="ECO:0007669"/>
    <property type="project" value="TreeGrafter"/>
</dbReference>
<keyword evidence="20" id="KW-1185">Reference proteome</keyword>
<evidence type="ECO:0000256" key="2">
    <source>
        <dbReference type="ARBA" id="ARBA00007090"/>
    </source>
</evidence>
<keyword evidence="11" id="KW-0511">Multifunctional enzyme</keyword>
<evidence type="ECO:0000256" key="14">
    <source>
        <dbReference type="ARBA" id="ARBA00049902"/>
    </source>
</evidence>
<dbReference type="Pfam" id="PF00905">
    <property type="entry name" value="Transpeptidase"/>
    <property type="match status" value="1"/>
</dbReference>
<dbReference type="InterPro" id="IPR001460">
    <property type="entry name" value="PCN-bd_Tpept"/>
</dbReference>
<dbReference type="NCBIfam" id="TIGR02074">
    <property type="entry name" value="PBP_1a_fam"/>
    <property type="match status" value="1"/>
</dbReference>
<dbReference type="InterPro" id="IPR012338">
    <property type="entry name" value="Beta-lactam/transpept-like"/>
</dbReference>
<evidence type="ECO:0000313" key="20">
    <source>
        <dbReference type="Proteomes" id="UP000248925"/>
    </source>
</evidence>
<proteinExistence type="inferred from homology"/>
<evidence type="ECO:0000259" key="17">
    <source>
        <dbReference type="Pfam" id="PF00905"/>
    </source>
</evidence>
<keyword evidence="16" id="KW-0472">Membrane</keyword>